<dbReference type="OrthoDB" id="3698271at2"/>
<dbReference type="Proteomes" id="UP000549009">
    <property type="component" value="Unassembled WGS sequence"/>
</dbReference>
<organism evidence="3 4">
    <name type="scientific">Streptomyces spectabilis</name>
    <dbReference type="NCBI Taxonomy" id="68270"/>
    <lineage>
        <taxon>Bacteria</taxon>
        <taxon>Bacillati</taxon>
        <taxon>Actinomycetota</taxon>
        <taxon>Actinomycetes</taxon>
        <taxon>Kitasatosporales</taxon>
        <taxon>Streptomycetaceae</taxon>
        <taxon>Streptomyces</taxon>
    </lineage>
</organism>
<sequence>MRIRRSTARRLTTTGALLVMALFLGTPSASAGGPTSVIVTSPESTETASLYYADEEYDRLESLLGHLGKDTEGTRERPPGLGVGAGRQINVTWLVHDVRPWRVDRVYPGGKGPVWIHTSTDVESMTGTWHKAARPGALRALLKSLHVLGKQSDDGSAGISPSTPYRAGTTPTAKPAPDTGWGWPWVIPGAGAGALAGAAATLYYQRRASLA</sequence>
<feature type="signal peptide" evidence="2">
    <location>
        <begin position="1"/>
        <end position="31"/>
    </location>
</feature>
<reference evidence="3 4" key="1">
    <citation type="submission" date="2020-08" db="EMBL/GenBank/DDBJ databases">
        <title>Genomic Encyclopedia of Type Strains, Phase III (KMG-III): the genomes of soil and plant-associated and newly described type strains.</title>
        <authorList>
            <person name="Whitman W."/>
        </authorList>
    </citation>
    <scope>NUCLEOTIDE SEQUENCE [LARGE SCALE GENOMIC DNA]</scope>
    <source>
        <strain evidence="3 4">CECT 3146</strain>
    </source>
</reference>
<dbReference type="EMBL" id="JACHJD010000014">
    <property type="protein sequence ID" value="MBB5107667.1"/>
    <property type="molecule type" value="Genomic_DNA"/>
</dbReference>
<feature type="region of interest" description="Disordered" evidence="1">
    <location>
        <begin position="151"/>
        <end position="177"/>
    </location>
</feature>
<accession>A0A7W8EW68</accession>
<protein>
    <submittedName>
        <fullName evidence="3">Uncharacterized protein</fullName>
    </submittedName>
</protein>
<dbReference type="RefSeq" id="WP_150512696.1">
    <property type="nucleotide sequence ID" value="NZ_BMSQ01000001.1"/>
</dbReference>
<keyword evidence="4" id="KW-1185">Reference proteome</keyword>
<evidence type="ECO:0000313" key="3">
    <source>
        <dbReference type="EMBL" id="MBB5107667.1"/>
    </source>
</evidence>
<keyword evidence="2" id="KW-0732">Signal</keyword>
<dbReference type="AlphaFoldDB" id="A0A7W8EW68"/>
<gene>
    <name evidence="3" type="ORF">FHS40_006784</name>
</gene>
<comment type="caution">
    <text evidence="3">The sequence shown here is derived from an EMBL/GenBank/DDBJ whole genome shotgun (WGS) entry which is preliminary data.</text>
</comment>
<name>A0A7W8EW68_STRST</name>
<evidence type="ECO:0000256" key="2">
    <source>
        <dbReference type="SAM" id="SignalP"/>
    </source>
</evidence>
<proteinExistence type="predicted"/>
<evidence type="ECO:0000313" key="4">
    <source>
        <dbReference type="Proteomes" id="UP000549009"/>
    </source>
</evidence>
<feature type="chain" id="PRO_5030585839" evidence="2">
    <location>
        <begin position="32"/>
        <end position="211"/>
    </location>
</feature>
<evidence type="ECO:0000256" key="1">
    <source>
        <dbReference type="SAM" id="MobiDB-lite"/>
    </source>
</evidence>